<organism evidence="1 2">
    <name type="scientific">Paenibacillus polygoni</name>
    <dbReference type="NCBI Taxonomy" id="3050112"/>
    <lineage>
        <taxon>Bacteria</taxon>
        <taxon>Bacillati</taxon>
        <taxon>Bacillota</taxon>
        <taxon>Bacilli</taxon>
        <taxon>Bacillales</taxon>
        <taxon>Paenibacillaceae</taxon>
        <taxon>Paenibacillus</taxon>
    </lineage>
</organism>
<evidence type="ECO:0000313" key="2">
    <source>
        <dbReference type="Proteomes" id="UP001236415"/>
    </source>
</evidence>
<protein>
    <recommendedName>
        <fullName evidence="3">PH (Pleckstrin Homology) domain-containing protein</fullName>
    </recommendedName>
</protein>
<evidence type="ECO:0008006" key="3">
    <source>
        <dbReference type="Google" id="ProtNLM"/>
    </source>
</evidence>
<keyword evidence="2" id="KW-1185">Reference proteome</keyword>
<proteinExistence type="predicted"/>
<dbReference type="RefSeq" id="WP_285742220.1">
    <property type="nucleotide sequence ID" value="NZ_CP127162.1"/>
</dbReference>
<accession>A0ABY8WXA9</accession>
<name>A0ABY8WXA9_9BACL</name>
<dbReference type="EMBL" id="CP127162">
    <property type="protein sequence ID" value="WIV17615.1"/>
    <property type="molecule type" value="Genomic_DNA"/>
</dbReference>
<sequence length="93" mass="11076">MSNPIAIQPYYKMERKIHSLKIEIIEHQRLLKLYPDRIVSAYREFPIEKVFDLSYRSMGSGHGMLYIHTQQGVYPYTLRENPKSFILAVKQFI</sequence>
<evidence type="ECO:0000313" key="1">
    <source>
        <dbReference type="EMBL" id="WIV17615.1"/>
    </source>
</evidence>
<reference evidence="1 2" key="1">
    <citation type="submission" date="2023-06" db="EMBL/GenBank/DDBJ databases">
        <title>Paenibacillus polygonum sp. nov., an endophytic bacterium, isolated from Polygonum lapathifolium L. in Nanji Wetland National Nature Reserve, South of Poyang Lake, Jiangxi Province, China.</title>
        <authorList>
            <person name="Yu Z."/>
        </authorList>
    </citation>
    <scope>NUCLEOTIDE SEQUENCE [LARGE SCALE GENOMIC DNA]</scope>
    <source>
        <strain evidence="1 2">C31</strain>
    </source>
</reference>
<gene>
    <name evidence="1" type="ORF">QPK24_14400</name>
</gene>
<dbReference type="Proteomes" id="UP001236415">
    <property type="component" value="Chromosome"/>
</dbReference>